<evidence type="ECO:0000313" key="2">
    <source>
        <dbReference type="EMBL" id="EGC34818.1"/>
    </source>
</evidence>
<dbReference type="GeneID" id="10499129"/>
<evidence type="ECO:0000313" key="3">
    <source>
        <dbReference type="Proteomes" id="UP000001064"/>
    </source>
</evidence>
<keyword evidence="3" id="KW-1185">Reference proteome</keyword>
<accession>F0ZMM5</accession>
<feature type="transmembrane region" description="Helical" evidence="1">
    <location>
        <begin position="7"/>
        <end position="27"/>
    </location>
</feature>
<reference evidence="3" key="1">
    <citation type="journal article" date="2011" name="Genome Biol.">
        <title>Comparative genomics of the social amoebae Dictyostelium discoideum and Dictyostelium purpureum.</title>
        <authorList>
            <consortium name="US DOE Joint Genome Institute (JGI-PGF)"/>
            <person name="Sucgang R."/>
            <person name="Kuo A."/>
            <person name="Tian X."/>
            <person name="Salerno W."/>
            <person name="Parikh A."/>
            <person name="Feasley C.L."/>
            <person name="Dalin E."/>
            <person name="Tu H."/>
            <person name="Huang E."/>
            <person name="Barry K."/>
            <person name="Lindquist E."/>
            <person name="Shapiro H."/>
            <person name="Bruce D."/>
            <person name="Schmutz J."/>
            <person name="Salamov A."/>
            <person name="Fey P."/>
            <person name="Gaudet P."/>
            <person name="Anjard C."/>
            <person name="Babu M.M."/>
            <person name="Basu S."/>
            <person name="Bushmanova Y."/>
            <person name="van der Wel H."/>
            <person name="Katoh-Kurasawa M."/>
            <person name="Dinh C."/>
            <person name="Coutinho P.M."/>
            <person name="Saito T."/>
            <person name="Elias M."/>
            <person name="Schaap P."/>
            <person name="Kay R.R."/>
            <person name="Henrissat B."/>
            <person name="Eichinger L."/>
            <person name="Rivero F."/>
            <person name="Putnam N.H."/>
            <person name="West C.M."/>
            <person name="Loomis W.F."/>
            <person name="Chisholm R.L."/>
            <person name="Shaulsky G."/>
            <person name="Strassmann J.E."/>
            <person name="Queller D.C."/>
            <person name="Kuspa A."/>
            <person name="Grigoriev I.V."/>
        </authorList>
    </citation>
    <scope>NUCLEOTIDE SEQUENCE [LARGE SCALE GENOMIC DNA]</scope>
    <source>
        <strain evidence="3">QSDP1</strain>
    </source>
</reference>
<gene>
    <name evidence="2" type="ORF">DICPUDRAFT_79455</name>
</gene>
<dbReference type="KEGG" id="dpp:DICPUDRAFT_79455"/>
<dbReference type="RefSeq" id="XP_003288675.1">
    <property type="nucleotide sequence ID" value="XM_003288627.1"/>
</dbReference>
<organism evidence="2 3">
    <name type="scientific">Dictyostelium purpureum</name>
    <name type="common">Slime mold</name>
    <dbReference type="NCBI Taxonomy" id="5786"/>
    <lineage>
        <taxon>Eukaryota</taxon>
        <taxon>Amoebozoa</taxon>
        <taxon>Evosea</taxon>
        <taxon>Eumycetozoa</taxon>
        <taxon>Dictyostelia</taxon>
        <taxon>Dictyosteliales</taxon>
        <taxon>Dictyosteliaceae</taxon>
        <taxon>Dictyostelium</taxon>
    </lineage>
</organism>
<keyword evidence="1" id="KW-0812">Transmembrane</keyword>
<sequence>MDQLTFDILYLFFVFCFFTIWFGSIIFEKSNYKSCQCSTMKGKKCDYCIHNEEFIENQEKLRQRLAQIHYRPYYQRQYQLYQQMLYQQEQERLMLEQQEQERLYQQHLIVRKLFNKHYQLQLQLEHNHRKKQSQVT</sequence>
<dbReference type="Proteomes" id="UP000001064">
    <property type="component" value="Unassembled WGS sequence"/>
</dbReference>
<name>F0ZMM5_DICPU</name>
<dbReference type="InParanoid" id="F0ZMM5"/>
<keyword evidence="1" id="KW-0472">Membrane</keyword>
<dbReference type="AlphaFoldDB" id="F0ZMM5"/>
<dbReference type="VEuPathDB" id="AmoebaDB:DICPUDRAFT_79455"/>
<evidence type="ECO:0000256" key="1">
    <source>
        <dbReference type="SAM" id="Phobius"/>
    </source>
</evidence>
<proteinExistence type="predicted"/>
<protein>
    <submittedName>
        <fullName evidence="2">Uncharacterized protein</fullName>
    </submittedName>
</protein>
<keyword evidence="1" id="KW-1133">Transmembrane helix</keyword>
<dbReference type="EMBL" id="GL871082">
    <property type="protein sequence ID" value="EGC34818.1"/>
    <property type="molecule type" value="Genomic_DNA"/>
</dbReference>